<keyword evidence="1" id="KW-0472">Membrane</keyword>
<keyword evidence="3" id="KW-1185">Reference proteome</keyword>
<evidence type="ECO:0000256" key="1">
    <source>
        <dbReference type="SAM" id="Phobius"/>
    </source>
</evidence>
<keyword evidence="1" id="KW-0812">Transmembrane</keyword>
<accession>A0ABD1MWC1</accession>
<reference evidence="2 3" key="1">
    <citation type="submission" date="2024-08" db="EMBL/GenBank/DDBJ databases">
        <title>Insights into the chromosomal genome structure of Flemingia macrophylla.</title>
        <authorList>
            <person name="Ding Y."/>
            <person name="Zhao Y."/>
            <person name="Bi W."/>
            <person name="Wu M."/>
            <person name="Zhao G."/>
            <person name="Gong Y."/>
            <person name="Li W."/>
            <person name="Zhang P."/>
        </authorList>
    </citation>
    <scope>NUCLEOTIDE SEQUENCE [LARGE SCALE GENOMIC DNA]</scope>
    <source>
        <strain evidence="2">DYQJB</strain>
        <tissue evidence="2">Leaf</tissue>
    </source>
</reference>
<keyword evidence="1" id="KW-1133">Transmembrane helix</keyword>
<proteinExistence type="predicted"/>
<evidence type="ECO:0000313" key="3">
    <source>
        <dbReference type="Proteomes" id="UP001603857"/>
    </source>
</evidence>
<feature type="transmembrane region" description="Helical" evidence="1">
    <location>
        <begin position="16"/>
        <end position="38"/>
    </location>
</feature>
<dbReference type="AlphaFoldDB" id="A0ABD1MWC1"/>
<comment type="caution">
    <text evidence="2">The sequence shown here is derived from an EMBL/GenBank/DDBJ whole genome shotgun (WGS) entry which is preliminary data.</text>
</comment>
<gene>
    <name evidence="2" type="ORF">Fmac_007901</name>
</gene>
<name>A0ABD1MWC1_9FABA</name>
<sequence length="77" mass="8910">MLILTFCMSHGCIKKIWFFLGFNVPFLKVFVSPFFGSLKPLRFGVILKNDSHKKTFLESLTFKVILLGNLDISNYFT</sequence>
<evidence type="ECO:0000313" key="2">
    <source>
        <dbReference type="EMBL" id="KAL2339961.1"/>
    </source>
</evidence>
<organism evidence="2 3">
    <name type="scientific">Flemingia macrophylla</name>
    <dbReference type="NCBI Taxonomy" id="520843"/>
    <lineage>
        <taxon>Eukaryota</taxon>
        <taxon>Viridiplantae</taxon>
        <taxon>Streptophyta</taxon>
        <taxon>Embryophyta</taxon>
        <taxon>Tracheophyta</taxon>
        <taxon>Spermatophyta</taxon>
        <taxon>Magnoliopsida</taxon>
        <taxon>eudicotyledons</taxon>
        <taxon>Gunneridae</taxon>
        <taxon>Pentapetalae</taxon>
        <taxon>rosids</taxon>
        <taxon>fabids</taxon>
        <taxon>Fabales</taxon>
        <taxon>Fabaceae</taxon>
        <taxon>Papilionoideae</taxon>
        <taxon>50 kb inversion clade</taxon>
        <taxon>NPAAA clade</taxon>
        <taxon>indigoferoid/millettioid clade</taxon>
        <taxon>Phaseoleae</taxon>
        <taxon>Flemingia</taxon>
    </lineage>
</organism>
<dbReference type="EMBL" id="JBGMDY010000003">
    <property type="protein sequence ID" value="KAL2339961.1"/>
    <property type="molecule type" value="Genomic_DNA"/>
</dbReference>
<protein>
    <submittedName>
        <fullName evidence="2">Uncharacterized protein</fullName>
    </submittedName>
</protein>
<dbReference type="Proteomes" id="UP001603857">
    <property type="component" value="Unassembled WGS sequence"/>
</dbReference>